<dbReference type="Gramene" id="OB0322G10010.1">
    <property type="protein sequence ID" value="OB0322G10010.1"/>
    <property type="gene ID" value="OB0322G10010"/>
</dbReference>
<protein>
    <recommendedName>
        <fullName evidence="1">PIR2-like helical domain-containing protein</fullName>
    </recommendedName>
</protein>
<dbReference type="Proteomes" id="UP000006038">
    <property type="component" value="Unassembled WGS sequence"/>
</dbReference>
<dbReference type="EnsemblPlants" id="OB0322G10010.1">
    <property type="protein sequence ID" value="OB0322G10010.1"/>
    <property type="gene ID" value="OB0322G10010"/>
</dbReference>
<keyword evidence="3" id="KW-1185">Reference proteome</keyword>
<dbReference type="PANTHER" id="PTHR33120:SF63">
    <property type="entry name" value="PIR2-LIKE HELICAL DOMAIN-CONTAINING PROTEIN"/>
    <property type="match status" value="1"/>
</dbReference>
<proteinExistence type="predicted"/>
<sequence>MDKEAVLAHVTGDVARWSLNGLLAFILVHRRYLGKPKALHYLHLVKADLAVALCLVEIDRMIPSSGSCSGSATLTTNAKVALKCAAIASKHPCPASLTNTWLSMASH</sequence>
<organism evidence="2">
    <name type="scientific">Oryza brachyantha</name>
    <name type="common">malo sina</name>
    <dbReference type="NCBI Taxonomy" id="4533"/>
    <lineage>
        <taxon>Eukaryota</taxon>
        <taxon>Viridiplantae</taxon>
        <taxon>Streptophyta</taxon>
        <taxon>Embryophyta</taxon>
        <taxon>Tracheophyta</taxon>
        <taxon>Spermatophyta</taxon>
        <taxon>Magnoliopsida</taxon>
        <taxon>Liliopsida</taxon>
        <taxon>Poales</taxon>
        <taxon>Poaceae</taxon>
        <taxon>BOP clade</taxon>
        <taxon>Oryzoideae</taxon>
        <taxon>Oryzeae</taxon>
        <taxon>Oryzinae</taxon>
        <taxon>Oryza</taxon>
    </lineage>
</organism>
<evidence type="ECO:0000313" key="2">
    <source>
        <dbReference type="EnsemblPlants" id="OB0322G10010.1"/>
    </source>
</evidence>
<name>J3LIV4_ORYBR</name>
<dbReference type="PANTHER" id="PTHR33120">
    <property type="entry name" value="EXPRESSED PROTEIN-RELATED"/>
    <property type="match status" value="1"/>
</dbReference>
<reference evidence="2" key="1">
    <citation type="submission" date="2015-06" db="UniProtKB">
        <authorList>
            <consortium name="EnsemblPlants"/>
        </authorList>
    </citation>
    <scope>IDENTIFICATION</scope>
</reference>
<accession>J3LIV4</accession>
<evidence type="ECO:0000313" key="3">
    <source>
        <dbReference type="Proteomes" id="UP000006038"/>
    </source>
</evidence>
<dbReference type="AlphaFoldDB" id="J3LIV4"/>
<dbReference type="Pfam" id="PF20235">
    <property type="entry name" value="PIR2-like_helical"/>
    <property type="match status" value="1"/>
</dbReference>
<dbReference type="HOGENOM" id="CLU_2214022_0_0_1"/>
<evidence type="ECO:0000259" key="1">
    <source>
        <dbReference type="Pfam" id="PF20235"/>
    </source>
</evidence>
<feature type="domain" description="PIR2-like helical" evidence="1">
    <location>
        <begin position="12"/>
        <end position="54"/>
    </location>
</feature>
<dbReference type="InterPro" id="IPR046527">
    <property type="entry name" value="PIR2-like_helical"/>
</dbReference>